<dbReference type="OMA" id="CRENREI"/>
<gene>
    <name evidence="5" type="ORF">M0811_07509</name>
</gene>
<feature type="DNA-binding region" description="HMG box" evidence="2">
    <location>
        <begin position="13"/>
        <end position="81"/>
    </location>
</feature>
<dbReference type="GO" id="GO:0005634">
    <property type="term" value="C:nucleus"/>
    <property type="evidence" value="ECO:0007669"/>
    <property type="project" value="UniProtKB-UniRule"/>
</dbReference>
<dbReference type="Pfam" id="PF00505">
    <property type="entry name" value="HMG_box"/>
    <property type="match status" value="1"/>
</dbReference>
<keyword evidence="3" id="KW-0175">Coiled coil</keyword>
<evidence type="ECO:0000313" key="6">
    <source>
        <dbReference type="Proteomes" id="UP001149090"/>
    </source>
</evidence>
<evidence type="ECO:0000313" key="5">
    <source>
        <dbReference type="EMBL" id="KAJ5075158.1"/>
    </source>
</evidence>
<dbReference type="InterPro" id="IPR009071">
    <property type="entry name" value="HMG_box_dom"/>
</dbReference>
<protein>
    <submittedName>
        <fullName evidence="5">High mobility group protein dsp1</fullName>
    </submittedName>
</protein>
<dbReference type="CDD" id="cd00084">
    <property type="entry name" value="HMG-box_SF"/>
    <property type="match status" value="1"/>
</dbReference>
<dbReference type="GO" id="GO:0003677">
    <property type="term" value="F:DNA binding"/>
    <property type="evidence" value="ECO:0007669"/>
    <property type="project" value="UniProtKB-UniRule"/>
</dbReference>
<name>A0A9Q0LPH9_ANAIG</name>
<dbReference type="Gene3D" id="1.10.30.10">
    <property type="entry name" value="High mobility group box domain"/>
    <property type="match status" value="1"/>
</dbReference>
<reference evidence="5" key="1">
    <citation type="submission" date="2022-10" db="EMBL/GenBank/DDBJ databases">
        <title>Novel sulphate-reducing endosymbionts in the free-living metamonad Anaeramoeba.</title>
        <authorList>
            <person name="Jerlstrom-Hultqvist J."/>
            <person name="Cepicka I."/>
            <person name="Gallot-Lavallee L."/>
            <person name="Salas-Leiva D."/>
            <person name="Curtis B.A."/>
            <person name="Zahonova K."/>
            <person name="Pipaliya S."/>
            <person name="Dacks J."/>
            <person name="Roger A.J."/>
        </authorList>
    </citation>
    <scope>NUCLEOTIDE SEQUENCE</scope>
    <source>
        <strain evidence="5">BMAN</strain>
    </source>
</reference>
<dbReference type="EMBL" id="JAPDFW010000066">
    <property type="protein sequence ID" value="KAJ5075158.1"/>
    <property type="molecule type" value="Genomic_DNA"/>
</dbReference>
<accession>A0A9Q0LPH9</accession>
<dbReference type="PANTHER" id="PTHR48112">
    <property type="entry name" value="HIGH MOBILITY GROUP PROTEIN DSP1"/>
    <property type="match status" value="1"/>
</dbReference>
<organism evidence="5 6">
    <name type="scientific">Anaeramoeba ignava</name>
    <name type="common">Anaerobic marine amoeba</name>
    <dbReference type="NCBI Taxonomy" id="1746090"/>
    <lineage>
        <taxon>Eukaryota</taxon>
        <taxon>Metamonada</taxon>
        <taxon>Anaeramoebidae</taxon>
        <taxon>Anaeramoeba</taxon>
    </lineage>
</organism>
<dbReference type="SUPFAM" id="SSF47095">
    <property type="entry name" value="HMG-box"/>
    <property type="match status" value="1"/>
</dbReference>
<dbReference type="PROSITE" id="PS50118">
    <property type="entry name" value="HMG_BOX_2"/>
    <property type="match status" value="1"/>
</dbReference>
<dbReference type="InterPro" id="IPR050342">
    <property type="entry name" value="HMGB"/>
</dbReference>
<comment type="caution">
    <text evidence="5">The sequence shown here is derived from an EMBL/GenBank/DDBJ whole genome shotgun (WGS) entry which is preliminary data.</text>
</comment>
<evidence type="ECO:0000259" key="4">
    <source>
        <dbReference type="PROSITE" id="PS50118"/>
    </source>
</evidence>
<dbReference type="OrthoDB" id="1919336at2759"/>
<evidence type="ECO:0000256" key="3">
    <source>
        <dbReference type="SAM" id="Coils"/>
    </source>
</evidence>
<keyword evidence="1 2" id="KW-0238">DNA-binding</keyword>
<dbReference type="SMART" id="SM00398">
    <property type="entry name" value="HMG"/>
    <property type="match status" value="1"/>
</dbReference>
<dbReference type="Proteomes" id="UP001149090">
    <property type="component" value="Unassembled WGS sequence"/>
</dbReference>
<proteinExistence type="predicted"/>
<dbReference type="PRINTS" id="PR00886">
    <property type="entry name" value="HIGHMOBLTY12"/>
</dbReference>
<keyword evidence="2" id="KW-0539">Nucleus</keyword>
<dbReference type="AlphaFoldDB" id="A0A9Q0LPH9"/>
<feature type="coiled-coil region" evidence="3">
    <location>
        <begin position="52"/>
        <end position="83"/>
    </location>
</feature>
<dbReference type="GO" id="GO:0006357">
    <property type="term" value="P:regulation of transcription by RNA polymerase II"/>
    <property type="evidence" value="ECO:0007669"/>
    <property type="project" value="TreeGrafter"/>
</dbReference>
<dbReference type="InterPro" id="IPR036910">
    <property type="entry name" value="HMG_box_dom_sf"/>
</dbReference>
<keyword evidence="6" id="KW-1185">Reference proteome</keyword>
<evidence type="ECO:0000256" key="1">
    <source>
        <dbReference type="ARBA" id="ARBA00023125"/>
    </source>
</evidence>
<feature type="domain" description="HMG box" evidence="4">
    <location>
        <begin position="13"/>
        <end position="81"/>
    </location>
</feature>
<dbReference type="PANTHER" id="PTHR48112:SF22">
    <property type="entry name" value="MITOCHONDRIAL TRANSCRIPTION FACTOR A, ISOFORM B"/>
    <property type="match status" value="1"/>
</dbReference>
<sequence length="84" mass="10094">MSSSSNQKNLQKPKRPLSAYFIFCRENREIIKQQNPNMRAVELTKQLAEIWKSLTDEEKQIYQDQAQQLKNEYEIALRDYENQN</sequence>
<evidence type="ECO:0000256" key="2">
    <source>
        <dbReference type="PROSITE-ProRule" id="PRU00267"/>
    </source>
</evidence>